<keyword evidence="5" id="KW-0732">Signal</keyword>
<dbReference type="Proteomes" id="UP000002668">
    <property type="component" value="Genome"/>
</dbReference>
<dbReference type="GO" id="GO:0016491">
    <property type="term" value="F:oxidoreductase activity"/>
    <property type="evidence" value="ECO:0007669"/>
    <property type="project" value="UniProtKB-KW"/>
</dbReference>
<dbReference type="SUPFAM" id="SSF56176">
    <property type="entry name" value="FAD-binding/transporter-associated domain-like"/>
    <property type="match status" value="1"/>
</dbReference>
<evidence type="ECO:0000256" key="3">
    <source>
        <dbReference type="ARBA" id="ARBA00022827"/>
    </source>
</evidence>
<feature type="chain" id="PRO_5003192864" evidence="5">
    <location>
        <begin position="19"/>
        <end position="511"/>
    </location>
</feature>
<dbReference type="PANTHER" id="PTHR42973">
    <property type="entry name" value="BINDING OXIDOREDUCTASE, PUTATIVE (AFU_ORTHOLOGUE AFUA_1G17690)-RELATED"/>
    <property type="match status" value="1"/>
</dbReference>
<feature type="domain" description="FAD-binding PCMH-type" evidence="6">
    <location>
        <begin position="70"/>
        <end position="245"/>
    </location>
</feature>
<keyword evidence="4" id="KW-0560">Oxidoreductase</keyword>
<keyword evidence="2" id="KW-0285">Flavoprotein</keyword>
<protein>
    <submittedName>
        <fullName evidence="7">Similar to FAD binding domain containing protein</fullName>
    </submittedName>
</protein>
<dbReference type="RefSeq" id="XP_003833488.1">
    <property type="nucleotide sequence ID" value="XM_003833440.1"/>
</dbReference>
<evidence type="ECO:0000256" key="1">
    <source>
        <dbReference type="ARBA" id="ARBA00005466"/>
    </source>
</evidence>
<dbReference type="HOGENOM" id="CLU_018354_1_1_1"/>
<dbReference type="Gene3D" id="3.30.465.10">
    <property type="match status" value="1"/>
</dbReference>
<dbReference type="OMA" id="CILQPRT"/>
<dbReference type="InterPro" id="IPR036318">
    <property type="entry name" value="FAD-bd_PCMH-like_sf"/>
</dbReference>
<dbReference type="GeneID" id="13292558"/>
<evidence type="ECO:0000256" key="4">
    <source>
        <dbReference type="ARBA" id="ARBA00023002"/>
    </source>
</evidence>
<name>E4ZFQ3_LEPMJ</name>
<dbReference type="EMBL" id="FP929064">
    <property type="protein sequence ID" value="CBX90123.1"/>
    <property type="molecule type" value="Genomic_DNA"/>
</dbReference>
<dbReference type="AlphaFoldDB" id="E4ZFQ3"/>
<accession>E4ZFQ3</accession>
<proteinExistence type="inferred from homology"/>
<evidence type="ECO:0000256" key="5">
    <source>
        <dbReference type="SAM" id="SignalP"/>
    </source>
</evidence>
<dbReference type="InterPro" id="IPR050416">
    <property type="entry name" value="FAD-linked_Oxidoreductase"/>
</dbReference>
<evidence type="ECO:0000313" key="8">
    <source>
        <dbReference type="Proteomes" id="UP000002668"/>
    </source>
</evidence>
<dbReference type="InParanoid" id="E4ZFQ3"/>
<dbReference type="eggNOG" id="KOG1231">
    <property type="taxonomic scope" value="Eukaryota"/>
</dbReference>
<dbReference type="OrthoDB" id="2151789at2759"/>
<dbReference type="PROSITE" id="PS51387">
    <property type="entry name" value="FAD_PCMH"/>
    <property type="match status" value="1"/>
</dbReference>
<organism evidence="7 8">
    <name type="scientific">Leptosphaeria maculans (strain JN3 / isolate v23.1.3 / race Av1-4-5-6-7-8)</name>
    <name type="common">Blackleg fungus</name>
    <name type="synonym">Phoma lingam</name>
    <dbReference type="NCBI Taxonomy" id="985895"/>
    <lineage>
        <taxon>Eukaryota</taxon>
        <taxon>Fungi</taxon>
        <taxon>Dikarya</taxon>
        <taxon>Ascomycota</taxon>
        <taxon>Pezizomycotina</taxon>
        <taxon>Dothideomycetes</taxon>
        <taxon>Pleosporomycetidae</taxon>
        <taxon>Pleosporales</taxon>
        <taxon>Pleosporineae</taxon>
        <taxon>Leptosphaeriaceae</taxon>
        <taxon>Plenodomus</taxon>
        <taxon>Plenodomus lingam/Leptosphaeria maculans species complex</taxon>
    </lineage>
</organism>
<evidence type="ECO:0000259" key="6">
    <source>
        <dbReference type="PROSITE" id="PS51387"/>
    </source>
</evidence>
<dbReference type="InterPro" id="IPR016169">
    <property type="entry name" value="FAD-bd_PCMH_sub2"/>
</dbReference>
<comment type="similarity">
    <text evidence="1">Belongs to the oxygen-dependent FAD-linked oxidoreductase family.</text>
</comment>
<keyword evidence="8" id="KW-1185">Reference proteome</keyword>
<evidence type="ECO:0000256" key="2">
    <source>
        <dbReference type="ARBA" id="ARBA00022630"/>
    </source>
</evidence>
<dbReference type="STRING" id="985895.E4ZFQ3"/>
<dbReference type="InterPro" id="IPR006094">
    <property type="entry name" value="Oxid_FAD_bind_N"/>
</dbReference>
<dbReference type="PANTHER" id="PTHR42973:SF53">
    <property type="entry name" value="FAD-BINDING PCMH-TYPE DOMAIN-CONTAINING PROTEIN-RELATED"/>
    <property type="match status" value="1"/>
</dbReference>
<dbReference type="VEuPathDB" id="FungiDB:LEMA_P062490.1"/>
<feature type="signal peptide" evidence="5">
    <location>
        <begin position="1"/>
        <end position="18"/>
    </location>
</feature>
<dbReference type="InterPro" id="IPR016166">
    <property type="entry name" value="FAD-bd_PCMH"/>
</dbReference>
<dbReference type="GO" id="GO:0071949">
    <property type="term" value="F:FAD binding"/>
    <property type="evidence" value="ECO:0007669"/>
    <property type="project" value="InterPro"/>
</dbReference>
<reference evidence="8" key="1">
    <citation type="journal article" date="2011" name="Nat. Commun.">
        <title>Effector diversification within compartments of the Leptosphaeria maculans genome affected by Repeat-Induced Point mutations.</title>
        <authorList>
            <person name="Rouxel T."/>
            <person name="Grandaubert J."/>
            <person name="Hane J.K."/>
            <person name="Hoede C."/>
            <person name="van de Wouw A.P."/>
            <person name="Couloux A."/>
            <person name="Dominguez V."/>
            <person name="Anthouard V."/>
            <person name="Bally P."/>
            <person name="Bourras S."/>
            <person name="Cozijnsen A.J."/>
            <person name="Ciuffetti L.M."/>
            <person name="Degrave A."/>
            <person name="Dilmaghani A."/>
            <person name="Duret L."/>
            <person name="Fudal I."/>
            <person name="Goodwin S.B."/>
            <person name="Gout L."/>
            <person name="Glaser N."/>
            <person name="Linglin J."/>
            <person name="Kema G.H.J."/>
            <person name="Lapalu N."/>
            <person name="Lawrence C.B."/>
            <person name="May K."/>
            <person name="Meyer M."/>
            <person name="Ollivier B."/>
            <person name="Poulain J."/>
            <person name="Schoch C.L."/>
            <person name="Simon A."/>
            <person name="Spatafora J.W."/>
            <person name="Stachowiak A."/>
            <person name="Turgeon B.G."/>
            <person name="Tyler B.M."/>
            <person name="Vincent D."/>
            <person name="Weissenbach J."/>
            <person name="Amselem J."/>
            <person name="Quesneville H."/>
            <person name="Oliver R.P."/>
            <person name="Wincker P."/>
            <person name="Balesdent M.-H."/>
            <person name="Howlett B.J."/>
        </authorList>
    </citation>
    <scope>NUCLEOTIDE SEQUENCE [LARGE SCALE GENOMIC DNA]</scope>
    <source>
        <strain evidence="8">JN3 / isolate v23.1.3 / race Av1-4-5-6-7-8</strain>
    </source>
</reference>
<evidence type="ECO:0000313" key="7">
    <source>
        <dbReference type="EMBL" id="CBX90123.1"/>
    </source>
</evidence>
<sequence>MKPTVSMFSSLLVLHAMALDYAVVASAAIGINAANGSCCKAIESAGLSHVLYAEDARYRNRTESYWSVSAQLTPECIVQPFSTEDVSKAVNTLVGDVACTKTKFAVRSGGHTTWAGSNNIDYGVTIDLGLMNTTTWDADSETASIGPGSRWGAVYGTLEPLGVTVAGGRAGTVGVAGFILGGGNSFYTAQKGFACDNVKNFEVVLATGEVVNANAEENSDLHQALKGGSANFGIVTRFDMQGFKAGNLWGGTMMYPKSLTQQHIEAYHAWTDNVENYPEGSSIVFWSYLPALEDIVILAAYEDTAGNEAPAGFDMFMAIPNATVTTMRIASHKELVDELEQPAGYYDVWHTMSFKNDIQIYQKIVQLHEQFVDEWKAETDDSDFITQCMFQSIPTVFAKHGLDKGGNVLGLDKETENIIMLLFNIAVKTPELEQLARAKLRLLGETMREYAASKNGAVDWTYLNYADSYQNPLKSFGPENVEKIRAAATKYDPKGIFQTRSPGGFKISKMG</sequence>
<keyword evidence="3" id="KW-0274">FAD</keyword>
<gene>
    <name evidence="7" type="ORF">LEMA_P062490.1</name>
</gene>
<dbReference type="Pfam" id="PF01565">
    <property type="entry name" value="FAD_binding_4"/>
    <property type="match status" value="1"/>
</dbReference>